<gene>
    <name evidence="2" type="ORF">N7G274_005689</name>
</gene>
<protein>
    <recommendedName>
        <fullName evidence="4">Actin-like ATPase domain-containing protein</fullName>
    </recommendedName>
</protein>
<name>A0ABR4A5W2_9LECA</name>
<evidence type="ECO:0008006" key="4">
    <source>
        <dbReference type="Google" id="ProtNLM"/>
    </source>
</evidence>
<sequence length="379" mass="41784">MQFILQILSTALNFCTVTSAYVGSQKTTSNSHKSLGSPFGVGFDLTASYGSAAVSFSNGTIVTVAQIPGDQDYNDMLRRLSLAASRHLSPPYNNVGEAWEDMPRQYLRKARKAVGLPASQDVGHLAKMLSGLRTVVEERVGPIITAGVTTMHLAALYDEDLHDAFEYVGLKYITFPIGAVGHNILYETSAAYAGYGYGLCSDYKGDPEVCKNEQWNMTDQVVMAVVYTDTALSVSLSNLASAYALWEPPYRYLVDFDLGYQASSLSTAEYWATVELKLGEILVEYPNYERPSMVMLMGDRTEESKFRATLKKVLSDQMQESPEVLSECGRGIAAKGAAEMAKREIFLAKQNPSSCFKATKKEKELPMRKWTISASRSRC</sequence>
<evidence type="ECO:0000256" key="1">
    <source>
        <dbReference type="SAM" id="SignalP"/>
    </source>
</evidence>
<dbReference type="EMBL" id="JBEFKJ010000017">
    <property type="protein sequence ID" value="KAL2041307.1"/>
    <property type="molecule type" value="Genomic_DNA"/>
</dbReference>
<keyword evidence="1" id="KW-0732">Signal</keyword>
<keyword evidence="3" id="KW-1185">Reference proteome</keyword>
<proteinExistence type="predicted"/>
<feature type="chain" id="PRO_5045758955" description="Actin-like ATPase domain-containing protein" evidence="1">
    <location>
        <begin position="20"/>
        <end position="379"/>
    </location>
</feature>
<organism evidence="2 3">
    <name type="scientific">Stereocaulon virgatum</name>
    <dbReference type="NCBI Taxonomy" id="373712"/>
    <lineage>
        <taxon>Eukaryota</taxon>
        <taxon>Fungi</taxon>
        <taxon>Dikarya</taxon>
        <taxon>Ascomycota</taxon>
        <taxon>Pezizomycotina</taxon>
        <taxon>Lecanoromycetes</taxon>
        <taxon>OSLEUM clade</taxon>
        <taxon>Lecanoromycetidae</taxon>
        <taxon>Lecanorales</taxon>
        <taxon>Lecanorineae</taxon>
        <taxon>Stereocaulaceae</taxon>
        <taxon>Stereocaulon</taxon>
    </lineage>
</organism>
<feature type="signal peptide" evidence="1">
    <location>
        <begin position="1"/>
        <end position="19"/>
    </location>
</feature>
<comment type="caution">
    <text evidence="2">The sequence shown here is derived from an EMBL/GenBank/DDBJ whole genome shotgun (WGS) entry which is preliminary data.</text>
</comment>
<dbReference type="Proteomes" id="UP001590950">
    <property type="component" value="Unassembled WGS sequence"/>
</dbReference>
<reference evidence="2 3" key="1">
    <citation type="submission" date="2024-09" db="EMBL/GenBank/DDBJ databases">
        <title>Rethinking Asexuality: The Enigmatic Case of Functional Sexual Genes in Lepraria (Stereocaulaceae).</title>
        <authorList>
            <person name="Doellman M."/>
            <person name="Sun Y."/>
            <person name="Barcenas-Pena A."/>
            <person name="Lumbsch H.T."/>
            <person name="Grewe F."/>
        </authorList>
    </citation>
    <scope>NUCLEOTIDE SEQUENCE [LARGE SCALE GENOMIC DNA]</scope>
    <source>
        <strain evidence="2 3">Mercado 3170</strain>
    </source>
</reference>
<evidence type="ECO:0000313" key="2">
    <source>
        <dbReference type="EMBL" id="KAL2041307.1"/>
    </source>
</evidence>
<accession>A0ABR4A5W2</accession>
<evidence type="ECO:0000313" key="3">
    <source>
        <dbReference type="Proteomes" id="UP001590950"/>
    </source>
</evidence>